<sequence>MAGSRQALVLRCTSLEAQQCRELADNGAFSRCVRAEDWRWPSAGREEARADSSETQSVVLDAKVAFVDPEGSLSLERGERNENVVRDEYESAFQPPGDSAGFYDRPPNARRFPVDSGGRDSGESESAQRGVLIGPKGPTGFVGPVYARPILVGPGGPTGIIGPRRQAVLVGPGGPTGIIGPRRQNVLIGPGGPTGIIGPRRQSVLVGPGGPMGTFGPRRQGLLVGPGGPTGIIGPF</sequence>
<evidence type="ECO:0000256" key="1">
    <source>
        <dbReference type="SAM" id="MobiDB-lite"/>
    </source>
</evidence>
<feature type="region of interest" description="Disordered" evidence="1">
    <location>
        <begin position="89"/>
        <end position="135"/>
    </location>
</feature>
<reference evidence="2 3" key="1">
    <citation type="submission" date="2023-11" db="EMBL/GenBank/DDBJ databases">
        <authorList>
            <person name="Okamura Y."/>
        </authorList>
    </citation>
    <scope>NUCLEOTIDE SEQUENCE [LARGE SCALE GENOMIC DNA]</scope>
</reference>
<keyword evidence="3" id="KW-1185">Reference proteome</keyword>
<name>A0AAV1K2E4_9NEOP</name>
<evidence type="ECO:0000313" key="2">
    <source>
        <dbReference type="EMBL" id="CAK1555041.1"/>
    </source>
</evidence>
<accession>A0AAV1K2E4</accession>
<dbReference type="Proteomes" id="UP001497472">
    <property type="component" value="Unassembled WGS sequence"/>
</dbReference>
<evidence type="ECO:0000313" key="3">
    <source>
        <dbReference type="Proteomes" id="UP001497472"/>
    </source>
</evidence>
<gene>
    <name evidence="2" type="ORF">LNINA_LOCUS13881</name>
</gene>
<comment type="caution">
    <text evidence="2">The sequence shown here is derived from an EMBL/GenBank/DDBJ whole genome shotgun (WGS) entry which is preliminary data.</text>
</comment>
<dbReference type="AlphaFoldDB" id="A0AAV1K2E4"/>
<protein>
    <submittedName>
        <fullName evidence="2">Uncharacterized protein</fullName>
    </submittedName>
</protein>
<proteinExistence type="predicted"/>
<dbReference type="EMBL" id="CAVLEF010000280">
    <property type="protein sequence ID" value="CAK1555041.1"/>
    <property type="molecule type" value="Genomic_DNA"/>
</dbReference>
<organism evidence="2 3">
    <name type="scientific">Leptosia nina</name>
    <dbReference type="NCBI Taxonomy" id="320188"/>
    <lineage>
        <taxon>Eukaryota</taxon>
        <taxon>Metazoa</taxon>
        <taxon>Ecdysozoa</taxon>
        <taxon>Arthropoda</taxon>
        <taxon>Hexapoda</taxon>
        <taxon>Insecta</taxon>
        <taxon>Pterygota</taxon>
        <taxon>Neoptera</taxon>
        <taxon>Endopterygota</taxon>
        <taxon>Lepidoptera</taxon>
        <taxon>Glossata</taxon>
        <taxon>Ditrysia</taxon>
        <taxon>Papilionoidea</taxon>
        <taxon>Pieridae</taxon>
        <taxon>Pierinae</taxon>
        <taxon>Leptosia</taxon>
    </lineage>
</organism>